<keyword evidence="6" id="KW-1133">Transmembrane helix</keyword>
<evidence type="ECO:0000256" key="6">
    <source>
        <dbReference type="SAM" id="Phobius"/>
    </source>
</evidence>
<dbReference type="EMBL" id="CAVNYO010000138">
    <property type="protein sequence ID" value="CAK5268258.1"/>
    <property type="molecule type" value="Genomic_DNA"/>
</dbReference>
<name>A0AAD2H2J4_9AGAR</name>
<dbReference type="PANTHER" id="PTHR13789">
    <property type="entry name" value="MONOOXYGENASE"/>
    <property type="match status" value="1"/>
</dbReference>
<dbReference type="PANTHER" id="PTHR13789:SF314">
    <property type="entry name" value="FAD-BINDING DOMAIN-CONTAINING PROTEIN"/>
    <property type="match status" value="1"/>
</dbReference>
<evidence type="ECO:0000256" key="5">
    <source>
        <dbReference type="ARBA" id="ARBA00023033"/>
    </source>
</evidence>
<keyword evidence="9" id="KW-1185">Reference proteome</keyword>
<gene>
    <name evidence="8" type="ORF">MYCIT1_LOCUS11378</name>
</gene>
<dbReference type="SUPFAM" id="SSF51905">
    <property type="entry name" value="FAD/NAD(P)-binding domain"/>
    <property type="match status" value="1"/>
</dbReference>
<evidence type="ECO:0000259" key="7">
    <source>
        <dbReference type="Pfam" id="PF01494"/>
    </source>
</evidence>
<keyword evidence="6" id="KW-0812">Transmembrane</keyword>
<dbReference type="AlphaFoldDB" id="A0AAD2H2J4"/>
<sequence>MTSGLVITIVGGGIGGFAAAVALRRNRHTVHIFEKSADNTEISAGLSIQSNAIVALEYLGVKRSNLRSVLFRGTASFDAVTGKSHEKEHIPKEATVPTDTGFFVHREDLHSELKRLALDSDGDGTAVVVHLASKIVSCDAEGEIVLESGEKFASDLIVGADGVRSVVRTHVLGYEQEACATGYVCSRAVLSAEGIADIAELDWYTKSVPGLRVVTWIGEPFKMVISYGCRNGDLANAIYFWQESEDEKSDPSSRFITPGAIRAKFPDSLPQFLRLLELPVQSSTGAIRRWRLRNLPILPTWTNGRALILGDAAHATFPFMGQGASMALEDAVALGCILRPGATRDEVPSRLELWQKVRKPCGDFVNRTSVSQLASIIKGDRDKAHSGSTRELLLRYNVVEVARDAMASEGY</sequence>
<feature type="domain" description="FAD-binding" evidence="7">
    <location>
        <begin position="8"/>
        <end position="361"/>
    </location>
</feature>
<proteinExistence type="inferred from homology"/>
<keyword evidence="6" id="KW-0472">Membrane</keyword>
<keyword evidence="4" id="KW-0560">Oxidoreductase</keyword>
<evidence type="ECO:0000256" key="3">
    <source>
        <dbReference type="ARBA" id="ARBA00022827"/>
    </source>
</evidence>
<evidence type="ECO:0000256" key="2">
    <source>
        <dbReference type="ARBA" id="ARBA00022630"/>
    </source>
</evidence>
<comment type="caution">
    <text evidence="8">The sequence shown here is derived from an EMBL/GenBank/DDBJ whole genome shotgun (WGS) entry which is preliminary data.</text>
</comment>
<comment type="similarity">
    <text evidence="1">Belongs to the paxM FAD-dependent monooxygenase family.</text>
</comment>
<dbReference type="PRINTS" id="PR00420">
    <property type="entry name" value="RNGMNOXGNASE"/>
</dbReference>
<evidence type="ECO:0000256" key="1">
    <source>
        <dbReference type="ARBA" id="ARBA00007992"/>
    </source>
</evidence>
<dbReference type="Pfam" id="PF01494">
    <property type="entry name" value="FAD_binding_3"/>
    <property type="match status" value="1"/>
</dbReference>
<protein>
    <recommendedName>
        <fullName evidence="7">FAD-binding domain-containing protein</fullName>
    </recommendedName>
</protein>
<evidence type="ECO:0000313" key="9">
    <source>
        <dbReference type="Proteomes" id="UP001295794"/>
    </source>
</evidence>
<reference evidence="8" key="1">
    <citation type="submission" date="2023-11" db="EMBL/GenBank/DDBJ databases">
        <authorList>
            <person name="De Vega J J."/>
            <person name="De Vega J J."/>
        </authorList>
    </citation>
    <scope>NUCLEOTIDE SEQUENCE</scope>
</reference>
<dbReference type="InterPro" id="IPR036188">
    <property type="entry name" value="FAD/NAD-bd_sf"/>
</dbReference>
<dbReference type="InterPro" id="IPR002938">
    <property type="entry name" value="FAD-bd"/>
</dbReference>
<dbReference type="Gene3D" id="3.50.50.60">
    <property type="entry name" value="FAD/NAD(P)-binding domain"/>
    <property type="match status" value="1"/>
</dbReference>
<keyword evidence="2" id="KW-0285">Flavoprotein</keyword>
<evidence type="ECO:0000313" key="8">
    <source>
        <dbReference type="EMBL" id="CAK5268258.1"/>
    </source>
</evidence>
<dbReference type="InterPro" id="IPR050493">
    <property type="entry name" value="FAD-dep_Monooxygenase_BioMet"/>
</dbReference>
<evidence type="ECO:0000256" key="4">
    <source>
        <dbReference type="ARBA" id="ARBA00023002"/>
    </source>
</evidence>
<keyword evidence="3" id="KW-0274">FAD</keyword>
<keyword evidence="5" id="KW-0503">Monooxygenase</keyword>
<dbReference type="Proteomes" id="UP001295794">
    <property type="component" value="Unassembled WGS sequence"/>
</dbReference>
<dbReference type="GO" id="GO:0004497">
    <property type="term" value="F:monooxygenase activity"/>
    <property type="evidence" value="ECO:0007669"/>
    <property type="project" value="UniProtKB-KW"/>
</dbReference>
<dbReference type="GO" id="GO:0071949">
    <property type="term" value="F:FAD binding"/>
    <property type="evidence" value="ECO:0007669"/>
    <property type="project" value="InterPro"/>
</dbReference>
<organism evidence="8 9">
    <name type="scientific">Mycena citricolor</name>
    <dbReference type="NCBI Taxonomy" id="2018698"/>
    <lineage>
        <taxon>Eukaryota</taxon>
        <taxon>Fungi</taxon>
        <taxon>Dikarya</taxon>
        <taxon>Basidiomycota</taxon>
        <taxon>Agaricomycotina</taxon>
        <taxon>Agaricomycetes</taxon>
        <taxon>Agaricomycetidae</taxon>
        <taxon>Agaricales</taxon>
        <taxon>Marasmiineae</taxon>
        <taxon>Mycenaceae</taxon>
        <taxon>Mycena</taxon>
    </lineage>
</organism>
<accession>A0AAD2H2J4</accession>
<feature type="transmembrane region" description="Helical" evidence="6">
    <location>
        <begin position="6"/>
        <end position="23"/>
    </location>
</feature>